<feature type="compositionally biased region" description="Basic and acidic residues" evidence="3">
    <location>
        <begin position="367"/>
        <end position="378"/>
    </location>
</feature>
<accession>A0ABR3HEF1</accession>
<dbReference type="InterPro" id="IPR039919">
    <property type="entry name" value="ARHGEF10/ARHGEF17"/>
</dbReference>
<organism evidence="5 6">
    <name type="scientific">Loxostege sticticalis</name>
    <name type="common">Beet webworm moth</name>
    <dbReference type="NCBI Taxonomy" id="481309"/>
    <lineage>
        <taxon>Eukaryota</taxon>
        <taxon>Metazoa</taxon>
        <taxon>Ecdysozoa</taxon>
        <taxon>Arthropoda</taxon>
        <taxon>Hexapoda</taxon>
        <taxon>Insecta</taxon>
        <taxon>Pterygota</taxon>
        <taxon>Neoptera</taxon>
        <taxon>Endopterygota</taxon>
        <taxon>Lepidoptera</taxon>
        <taxon>Glossata</taxon>
        <taxon>Ditrysia</taxon>
        <taxon>Pyraloidea</taxon>
        <taxon>Crambidae</taxon>
        <taxon>Pyraustinae</taxon>
        <taxon>Loxostege</taxon>
    </lineage>
</organism>
<dbReference type="PROSITE" id="PS50010">
    <property type="entry name" value="DH_2"/>
    <property type="match status" value="1"/>
</dbReference>
<dbReference type="Pfam" id="PF19057">
    <property type="entry name" value="PH_19"/>
    <property type="match status" value="1"/>
</dbReference>
<proteinExistence type="predicted"/>
<feature type="coiled-coil region" evidence="2">
    <location>
        <begin position="855"/>
        <end position="899"/>
    </location>
</feature>
<dbReference type="InterPro" id="IPR035899">
    <property type="entry name" value="DBL_dom_sf"/>
</dbReference>
<dbReference type="InterPro" id="IPR000219">
    <property type="entry name" value="DH_dom"/>
</dbReference>
<feature type="compositionally biased region" description="Basic residues" evidence="3">
    <location>
        <begin position="421"/>
        <end position="434"/>
    </location>
</feature>
<dbReference type="EMBL" id="JBEUOH010000021">
    <property type="protein sequence ID" value="KAL0868791.1"/>
    <property type="molecule type" value="Genomic_DNA"/>
</dbReference>
<keyword evidence="1" id="KW-0344">Guanine-nucleotide releasing factor</keyword>
<evidence type="ECO:0000256" key="3">
    <source>
        <dbReference type="SAM" id="MobiDB-lite"/>
    </source>
</evidence>
<feature type="compositionally biased region" description="Low complexity" evidence="3">
    <location>
        <begin position="623"/>
        <end position="638"/>
    </location>
</feature>
<dbReference type="CDD" id="cd00160">
    <property type="entry name" value="RhoGEF"/>
    <property type="match status" value="1"/>
</dbReference>
<dbReference type="InterPro" id="IPR011993">
    <property type="entry name" value="PH-like_dom_sf"/>
</dbReference>
<evidence type="ECO:0000313" key="6">
    <source>
        <dbReference type="Proteomes" id="UP001549920"/>
    </source>
</evidence>
<feature type="region of interest" description="Disordered" evidence="3">
    <location>
        <begin position="367"/>
        <end position="645"/>
    </location>
</feature>
<dbReference type="SUPFAM" id="SSF50729">
    <property type="entry name" value="PH domain-like"/>
    <property type="match status" value="1"/>
</dbReference>
<feature type="compositionally biased region" description="Low complexity" evidence="3">
    <location>
        <begin position="214"/>
        <end position="237"/>
    </location>
</feature>
<evidence type="ECO:0000256" key="2">
    <source>
        <dbReference type="SAM" id="Coils"/>
    </source>
</evidence>
<gene>
    <name evidence="5" type="ORF">ABMA27_008223</name>
</gene>
<dbReference type="PANTHER" id="PTHR12877:SF15">
    <property type="entry name" value="RHO GUANINE NUCLEOTIDE EXCHANGE FACTOR 17"/>
    <property type="match status" value="1"/>
</dbReference>
<name>A0ABR3HEF1_LOXSC</name>
<feature type="region of interest" description="Disordered" evidence="3">
    <location>
        <begin position="291"/>
        <end position="327"/>
    </location>
</feature>
<feature type="region of interest" description="Disordered" evidence="3">
    <location>
        <begin position="195"/>
        <end position="277"/>
    </location>
</feature>
<evidence type="ECO:0000259" key="4">
    <source>
        <dbReference type="PROSITE" id="PS50010"/>
    </source>
</evidence>
<feature type="region of interest" description="Disordered" evidence="3">
    <location>
        <begin position="1"/>
        <end position="24"/>
    </location>
</feature>
<dbReference type="SUPFAM" id="SSF48065">
    <property type="entry name" value="DBL homology domain (DH-domain)"/>
    <property type="match status" value="1"/>
</dbReference>
<feature type="compositionally biased region" description="Pro residues" evidence="3">
    <location>
        <begin position="99"/>
        <end position="121"/>
    </location>
</feature>
<protein>
    <recommendedName>
        <fullName evidence="4">DH domain-containing protein</fullName>
    </recommendedName>
</protein>
<dbReference type="Gene3D" id="2.30.29.30">
    <property type="entry name" value="Pleckstrin-homology domain (PH domain)/Phosphotyrosine-binding domain (PTB)"/>
    <property type="match status" value="1"/>
</dbReference>
<keyword evidence="6" id="KW-1185">Reference proteome</keyword>
<dbReference type="SMART" id="SM00325">
    <property type="entry name" value="RhoGEF"/>
    <property type="match status" value="1"/>
</dbReference>
<dbReference type="PANTHER" id="PTHR12877">
    <property type="entry name" value="RHO GUANINE NUCLEOTIDE EXCHANGE FACTOR"/>
    <property type="match status" value="1"/>
</dbReference>
<sequence>MASDARARSPPPARRTRENNRSPYVTLGAVRYAVRRAPPPRACPCRCCSEEAVAACLGRAKPDRRTLERIQRRLGRAPRDERPSRHQRLQALTERLLPRAPPPPPPPPPHSAPVLPPVPPPRSRHRHSPPRGVSVDRCDEFDADNITLVRVEPRSIVGSYAQKTIPYRSASFSQGDFASDKYYRGARQPSVFDFGRRTTRAGGDSASLDNATEGGSVASVDSAVGSDEGLLAHASPAPRSPPPDAPHKVLSARSLTHPLPRRTPVTRAPDAADAGGSLPALMAPRVLHELREESDGSQADSAQPHSEGASPLEPARPFAFPPLPEPPTACANPDCDCADFSATGDDDASVLESSIPVPVYECIVKQWSKETPQEEPTRSDAASDGSLDKDKEDETITSEQVAHLLAAVQNPRTPAPIGARERRRPFDKTKRRKGIYITTASDDGGEEESPPTVNGKRESGEASPRETRLSDEVRTSSLLGDKSDDSCTNGPPSPSEMPTLMWPRSEELRARRARFSQQSSDERDDDSYRTRRKYGVASRGDSPSEAESDSCSRDRTASPSPFSPSDTSDVEAKRQQFSQKAFGRNLEAPVNRGVEGGRRSFSDATVPCRKSSAGTTGPGSAGATGAARARGATHVRATSSPSKLAGVRPGADLLAELLRGSSEALSNSAAFDNVVLTLHQHNDTRTHVVVELYETEKSYVDALDILVKKYLQPLKSPENAGLLDSFVVDEIFNQVPAILNVHQVFLEQLRRRLEQWDLQQKVGDIFLDVFTKPTVMDTYMSFINNQRRARETIKAAAASRPAFARFLDAMARDHKGKLSLDNLLIKPVQKFPSYKLLIQRLIKHTDQTHPDHKLLLEAQKEIHELLELINCTERESLELEQQQQTLRELEQMIEGLSNLVTAERMFLRHVTVSMPSAQGTIKDRALFLFNDTLLITSVKRRTGTIKKPIPTYQSNIASQMEGNKYKLLMRISLADLEIVKAKDENLRRIIHEVETLTSDVNTLTQISEHVAALHTPHAQLEELVRDMLQNVNRQLLERQSSDTQLCYMEISVNTS</sequence>
<evidence type="ECO:0000313" key="5">
    <source>
        <dbReference type="EMBL" id="KAL0868791.1"/>
    </source>
</evidence>
<dbReference type="Gene3D" id="1.20.900.10">
    <property type="entry name" value="Dbl homology (DH) domain"/>
    <property type="match status" value="1"/>
</dbReference>
<reference evidence="5 6" key="1">
    <citation type="submission" date="2024-06" db="EMBL/GenBank/DDBJ databases">
        <title>A chromosome-level genome assembly of beet webworm, Loxostege sticticalis.</title>
        <authorList>
            <person name="Zhang Y."/>
        </authorList>
    </citation>
    <scope>NUCLEOTIDE SEQUENCE [LARGE SCALE GENOMIC DNA]</scope>
    <source>
        <strain evidence="5">AQ026</strain>
        <tissue evidence="5">Whole body</tissue>
    </source>
</reference>
<dbReference type="Proteomes" id="UP001549920">
    <property type="component" value="Unassembled WGS sequence"/>
</dbReference>
<evidence type="ECO:0000256" key="1">
    <source>
        <dbReference type="ARBA" id="ARBA00022658"/>
    </source>
</evidence>
<feature type="region of interest" description="Disordered" evidence="3">
    <location>
        <begin position="96"/>
        <end position="137"/>
    </location>
</feature>
<keyword evidence="2" id="KW-0175">Coiled coil</keyword>
<dbReference type="Pfam" id="PF00621">
    <property type="entry name" value="RhoGEF"/>
    <property type="match status" value="1"/>
</dbReference>
<feature type="compositionally biased region" description="Basic and acidic residues" evidence="3">
    <location>
        <begin position="455"/>
        <end position="474"/>
    </location>
</feature>
<feature type="domain" description="DH" evidence="4">
    <location>
        <begin position="684"/>
        <end position="872"/>
    </location>
</feature>
<comment type="caution">
    <text evidence="5">The sequence shown here is derived from an EMBL/GenBank/DDBJ whole genome shotgun (WGS) entry which is preliminary data.</text>
</comment>